<proteinExistence type="predicted"/>
<dbReference type="SMART" id="SM00753">
    <property type="entry name" value="PAM"/>
    <property type="match status" value="1"/>
</dbReference>
<organism evidence="1 2">
    <name type="scientific">Malassezia furfur</name>
    <name type="common">Pityriasis versicolor infection agent</name>
    <name type="synonym">Pityrosporum furfur</name>
    <dbReference type="NCBI Taxonomy" id="55194"/>
    <lineage>
        <taxon>Eukaryota</taxon>
        <taxon>Fungi</taxon>
        <taxon>Dikarya</taxon>
        <taxon>Basidiomycota</taxon>
        <taxon>Ustilaginomycotina</taxon>
        <taxon>Malasseziomycetes</taxon>
        <taxon>Malasseziales</taxon>
        <taxon>Malasseziaceae</taxon>
        <taxon>Malassezia</taxon>
    </lineage>
</organism>
<keyword evidence="2" id="KW-1185">Reference proteome</keyword>
<reference evidence="1 2" key="1">
    <citation type="journal article" date="2020" name="Elife">
        <title>Loss of centromere function drives karyotype evolution in closely related Malassezia species.</title>
        <authorList>
            <person name="Sankaranarayanan S.R."/>
            <person name="Ianiri G."/>
            <person name="Coelho M.A."/>
            <person name="Reza M.H."/>
            <person name="Thimmappa B.C."/>
            <person name="Ganguly P."/>
            <person name="Vadnala R.N."/>
            <person name="Sun S."/>
            <person name="Siddharthan R."/>
            <person name="Tellgren-Roth C."/>
            <person name="Dawson T.L."/>
            <person name="Heitman J."/>
            <person name="Sanyal K."/>
        </authorList>
    </citation>
    <scope>NUCLEOTIDE SEQUENCE [LARGE SCALE GENOMIC DNA]</scope>
    <source>
        <strain evidence="1">CBS14141</strain>
    </source>
</reference>
<dbReference type="PANTHER" id="PTHR12732">
    <property type="entry name" value="UNCHARACTERIZED PROTEASOME COMPONENT REGION PCI-CONTAINING"/>
    <property type="match status" value="1"/>
</dbReference>
<evidence type="ECO:0008006" key="3">
    <source>
        <dbReference type="Google" id="ProtNLM"/>
    </source>
</evidence>
<gene>
    <name evidence="1" type="ORF">GLX27_003718</name>
</gene>
<accession>A0ABY8EUG1</accession>
<dbReference type="PANTHER" id="PTHR12732:SF8">
    <property type="entry name" value="NUCLEAR MRNA EXPORT PROTEIN THP1"/>
    <property type="match status" value="1"/>
</dbReference>
<dbReference type="EMBL" id="CP046237">
    <property type="protein sequence ID" value="WFD49041.1"/>
    <property type="molecule type" value="Genomic_DNA"/>
</dbReference>
<evidence type="ECO:0000313" key="1">
    <source>
        <dbReference type="EMBL" id="WFD49041.1"/>
    </source>
</evidence>
<name>A0ABY8EUG1_MALFU</name>
<protein>
    <recommendedName>
        <fullName evidence="3">PCI domain-containing protein</fullName>
    </recommendedName>
</protein>
<dbReference type="InterPro" id="IPR045114">
    <property type="entry name" value="Csn12-like"/>
</dbReference>
<evidence type="ECO:0000313" key="2">
    <source>
        <dbReference type="Proteomes" id="UP000818624"/>
    </source>
</evidence>
<dbReference type="Proteomes" id="UP000818624">
    <property type="component" value="Chromosome 4"/>
</dbReference>
<sequence>MVGANDAGAFLAQFQAACQAYDGEALRRCLDLAPAAHDALRAAVQRTSLASALSTWTPLPPSKTHDRRLKALAEDYLQYVAEHGAGDADAGAYDAYVKLFSDAAALFALPETVWFVPCLKLLALRLVTLAIACDKQSELRTYTKTIDAAGRLSKSAGLAANDRTALPGGETKRAAVLALANLSFRAYFKLNNTRLCETVLGSVQNALLMNRRNAADGALDTGEEVYSRAERVTYRYYLGQIRLIQHRIQAAAQHLDWAFVHCTQRQRHNKRKILVSLVPVHLILGRYARRALLDEFGLTERYAMLLHYHRLGYGRGVEQELDRHCDWLRTRGLYMVLREKAMLGAWRNLFRRCLRLLPSAGASNAPPTLRLGTLVLPARLAWGDEALQVEDMECVAADLVEQVCARAREADAAGTDEGVHPALERPRCAAEGAAPRLSTARECVS</sequence>